<dbReference type="PANTHER" id="PTHR34975:SF2">
    <property type="entry name" value="SPORE GERMINATION PROTEIN A2"/>
    <property type="match status" value="1"/>
</dbReference>
<evidence type="ECO:0000256" key="8">
    <source>
        <dbReference type="SAM" id="Phobius"/>
    </source>
</evidence>
<feature type="transmembrane region" description="Helical" evidence="8">
    <location>
        <begin position="116"/>
        <end position="137"/>
    </location>
</feature>
<feature type="transmembrane region" description="Helical" evidence="8">
    <location>
        <begin position="144"/>
        <end position="163"/>
    </location>
</feature>
<dbReference type="Pfam" id="PF03845">
    <property type="entry name" value="Spore_permease"/>
    <property type="match status" value="1"/>
</dbReference>
<comment type="subcellular location">
    <subcellularLocation>
        <location evidence="1">Membrane</location>
        <topology evidence="1">Multi-pass membrane protein</topology>
    </subcellularLocation>
</comment>
<feature type="transmembrane region" description="Helical" evidence="8">
    <location>
        <begin position="36"/>
        <end position="57"/>
    </location>
</feature>
<dbReference type="InterPro" id="IPR004761">
    <property type="entry name" value="Spore_GerAB"/>
</dbReference>
<dbReference type="Proteomes" id="UP001524478">
    <property type="component" value="Unassembled WGS sequence"/>
</dbReference>
<feature type="transmembrane region" description="Helical" evidence="8">
    <location>
        <begin position="266"/>
        <end position="288"/>
    </location>
</feature>
<comment type="caution">
    <text evidence="9">The sequence shown here is derived from an EMBL/GenBank/DDBJ whole genome shotgun (WGS) entry which is preliminary data.</text>
</comment>
<dbReference type="NCBIfam" id="TIGR00912">
    <property type="entry name" value="2A0309"/>
    <property type="match status" value="1"/>
</dbReference>
<keyword evidence="3" id="KW-0813">Transport</keyword>
<feature type="transmembrane region" description="Helical" evidence="8">
    <location>
        <begin position="12"/>
        <end position="30"/>
    </location>
</feature>
<name>A0ABT1S9I6_9FIRM</name>
<sequence length="358" mass="40416">MKIENTSNSQFISLMVIFVLGTSLLLSGGSEAMEDTWISVLIAMSMAIPLAFIYGKLALLFPGTGLLDILPKVYGKLFGKFFIFVYTFYFFHLGAIDIRNTTEYIQVVSLPETPQYITAILIGLLSLYAINAGFAVLATWTKLILPLIIIMISATFILAIPQFNYSYIQPILYNGWKPVINNGYSILTFPFAETVVFMAFLGSLNNNKDTTKIYISGILIGGFLLLIATFRNILLLGFPNLYNIYFPSHYATSLININGFVQRIEIIISINLLLCSFIKIAVCLYASCLGIIKLFNLKNIKNISIILCILIIIFSRLIYSDTMEMFKFIDVYKYYVIPFQFVIPILTLIVGSMRKSHY</sequence>
<comment type="similarity">
    <text evidence="2">Belongs to the amino acid-polyamine-organocation (APC) superfamily. Spore germination protein (SGP) (TC 2.A.3.9) family.</text>
</comment>
<gene>
    <name evidence="9" type="ORF">NE686_08555</name>
</gene>
<keyword evidence="6 8" id="KW-1133">Transmembrane helix</keyword>
<evidence type="ECO:0000256" key="4">
    <source>
        <dbReference type="ARBA" id="ARBA00022544"/>
    </source>
</evidence>
<feature type="transmembrane region" description="Helical" evidence="8">
    <location>
        <begin position="77"/>
        <end position="96"/>
    </location>
</feature>
<dbReference type="EMBL" id="JANGAC010000005">
    <property type="protein sequence ID" value="MCQ4923131.1"/>
    <property type="molecule type" value="Genomic_DNA"/>
</dbReference>
<evidence type="ECO:0000256" key="5">
    <source>
        <dbReference type="ARBA" id="ARBA00022692"/>
    </source>
</evidence>
<feature type="transmembrane region" description="Helical" evidence="8">
    <location>
        <begin position="331"/>
        <end position="351"/>
    </location>
</feature>
<evidence type="ECO:0000313" key="10">
    <source>
        <dbReference type="Proteomes" id="UP001524478"/>
    </source>
</evidence>
<accession>A0ABT1S9I6</accession>
<reference evidence="9 10" key="1">
    <citation type="submission" date="2022-06" db="EMBL/GenBank/DDBJ databases">
        <title>Isolation of gut microbiota from human fecal samples.</title>
        <authorList>
            <person name="Pamer E.G."/>
            <person name="Barat B."/>
            <person name="Waligurski E."/>
            <person name="Medina S."/>
            <person name="Paddock L."/>
            <person name="Mostad J."/>
        </authorList>
    </citation>
    <scope>NUCLEOTIDE SEQUENCE [LARGE SCALE GENOMIC DNA]</scope>
    <source>
        <strain evidence="9 10">DFI.7.95</strain>
    </source>
</reference>
<keyword evidence="5 8" id="KW-0812">Transmembrane</keyword>
<evidence type="ECO:0000256" key="6">
    <source>
        <dbReference type="ARBA" id="ARBA00022989"/>
    </source>
</evidence>
<feature type="transmembrane region" description="Helical" evidence="8">
    <location>
        <begin position="300"/>
        <end position="319"/>
    </location>
</feature>
<evidence type="ECO:0000256" key="7">
    <source>
        <dbReference type="ARBA" id="ARBA00023136"/>
    </source>
</evidence>
<keyword evidence="4" id="KW-0309">Germination</keyword>
<evidence type="ECO:0000256" key="3">
    <source>
        <dbReference type="ARBA" id="ARBA00022448"/>
    </source>
</evidence>
<keyword evidence="7 8" id="KW-0472">Membrane</keyword>
<protein>
    <submittedName>
        <fullName evidence="9">Endospore germination permease</fullName>
    </submittedName>
</protein>
<proteinExistence type="inferred from homology"/>
<dbReference type="RefSeq" id="WP_256311172.1">
    <property type="nucleotide sequence ID" value="NZ_JANGAC010000005.1"/>
</dbReference>
<keyword evidence="10" id="KW-1185">Reference proteome</keyword>
<organism evidence="9 10">
    <name type="scientific">Tissierella carlieri</name>
    <dbReference type="NCBI Taxonomy" id="689904"/>
    <lineage>
        <taxon>Bacteria</taxon>
        <taxon>Bacillati</taxon>
        <taxon>Bacillota</taxon>
        <taxon>Tissierellia</taxon>
        <taxon>Tissierellales</taxon>
        <taxon>Tissierellaceae</taxon>
        <taxon>Tissierella</taxon>
    </lineage>
</organism>
<dbReference type="PANTHER" id="PTHR34975">
    <property type="entry name" value="SPORE GERMINATION PROTEIN A2"/>
    <property type="match status" value="1"/>
</dbReference>
<evidence type="ECO:0000256" key="2">
    <source>
        <dbReference type="ARBA" id="ARBA00007998"/>
    </source>
</evidence>
<feature type="transmembrane region" description="Helical" evidence="8">
    <location>
        <begin position="213"/>
        <end position="238"/>
    </location>
</feature>
<feature type="transmembrane region" description="Helical" evidence="8">
    <location>
        <begin position="183"/>
        <end position="201"/>
    </location>
</feature>
<evidence type="ECO:0000256" key="1">
    <source>
        <dbReference type="ARBA" id="ARBA00004141"/>
    </source>
</evidence>
<evidence type="ECO:0000313" key="9">
    <source>
        <dbReference type="EMBL" id="MCQ4923131.1"/>
    </source>
</evidence>